<feature type="transmembrane region" description="Helical" evidence="7">
    <location>
        <begin position="12"/>
        <end position="37"/>
    </location>
</feature>
<feature type="region of interest" description="Disordered" evidence="6">
    <location>
        <begin position="399"/>
        <end position="454"/>
    </location>
</feature>
<feature type="transmembrane region" description="Helical" evidence="7">
    <location>
        <begin position="340"/>
        <end position="364"/>
    </location>
</feature>
<dbReference type="PANTHER" id="PTHR23513:SF6">
    <property type="entry name" value="MAJOR FACILITATOR SUPERFAMILY ASSOCIATED DOMAIN-CONTAINING PROTEIN"/>
    <property type="match status" value="1"/>
</dbReference>
<feature type="transmembrane region" description="Helical" evidence="7">
    <location>
        <begin position="306"/>
        <end position="328"/>
    </location>
</feature>
<dbReference type="InterPro" id="IPR011701">
    <property type="entry name" value="MFS"/>
</dbReference>
<evidence type="ECO:0000313" key="8">
    <source>
        <dbReference type="EMBL" id="MBY8878563.1"/>
    </source>
</evidence>
<feature type="transmembrane region" description="Helical" evidence="7">
    <location>
        <begin position="251"/>
        <end position="274"/>
    </location>
</feature>
<dbReference type="Proteomes" id="UP000778578">
    <property type="component" value="Unassembled WGS sequence"/>
</dbReference>
<dbReference type="RefSeq" id="WP_222962701.1">
    <property type="nucleotide sequence ID" value="NZ_JAINZZ010000012.1"/>
</dbReference>
<feature type="transmembrane region" description="Helical" evidence="7">
    <location>
        <begin position="370"/>
        <end position="388"/>
    </location>
</feature>
<evidence type="ECO:0000313" key="9">
    <source>
        <dbReference type="Proteomes" id="UP000778578"/>
    </source>
</evidence>
<dbReference type="SUPFAM" id="SSF103473">
    <property type="entry name" value="MFS general substrate transporter"/>
    <property type="match status" value="1"/>
</dbReference>
<dbReference type="Pfam" id="PF07690">
    <property type="entry name" value="MFS_1"/>
    <property type="match status" value="1"/>
</dbReference>
<accession>A0ABS7Q5Y2</accession>
<evidence type="ECO:0000256" key="7">
    <source>
        <dbReference type="SAM" id="Phobius"/>
    </source>
</evidence>
<feature type="transmembrane region" description="Helical" evidence="7">
    <location>
        <begin position="44"/>
        <end position="64"/>
    </location>
</feature>
<feature type="transmembrane region" description="Helical" evidence="7">
    <location>
        <begin position="220"/>
        <end position="239"/>
    </location>
</feature>
<feature type="transmembrane region" description="Helical" evidence="7">
    <location>
        <begin position="150"/>
        <end position="183"/>
    </location>
</feature>
<feature type="transmembrane region" description="Helical" evidence="7">
    <location>
        <begin position="101"/>
        <end position="130"/>
    </location>
</feature>
<evidence type="ECO:0000256" key="4">
    <source>
        <dbReference type="ARBA" id="ARBA00022989"/>
    </source>
</evidence>
<dbReference type="PANTHER" id="PTHR23513">
    <property type="entry name" value="INTEGRAL MEMBRANE EFFLUX PROTEIN-RELATED"/>
    <property type="match status" value="1"/>
</dbReference>
<comment type="caution">
    <text evidence="8">The sequence shown here is derived from an EMBL/GenBank/DDBJ whole genome shotgun (WGS) entry which is preliminary data.</text>
</comment>
<protein>
    <submittedName>
        <fullName evidence="8">MFS transporter</fullName>
    </submittedName>
</protein>
<keyword evidence="9" id="KW-1185">Reference proteome</keyword>
<proteinExistence type="predicted"/>
<dbReference type="EMBL" id="JAINZZ010000012">
    <property type="protein sequence ID" value="MBY8878563.1"/>
    <property type="molecule type" value="Genomic_DNA"/>
</dbReference>
<comment type="subcellular location">
    <subcellularLocation>
        <location evidence="1">Cell membrane</location>
        <topology evidence="1">Multi-pass membrane protein</topology>
    </subcellularLocation>
</comment>
<keyword evidence="5 7" id="KW-0472">Membrane</keyword>
<dbReference type="InterPro" id="IPR036259">
    <property type="entry name" value="MFS_trans_sf"/>
</dbReference>
<name>A0ABS7Q5Y2_9ACTN</name>
<gene>
    <name evidence="8" type="ORF">K7862_13090</name>
</gene>
<evidence type="ECO:0000256" key="3">
    <source>
        <dbReference type="ARBA" id="ARBA00022692"/>
    </source>
</evidence>
<evidence type="ECO:0000256" key="2">
    <source>
        <dbReference type="ARBA" id="ARBA00022475"/>
    </source>
</evidence>
<reference evidence="8 9" key="1">
    <citation type="submission" date="2021-08" db="EMBL/GenBank/DDBJ databases">
        <title>WGS of actinomycetes from Thailand.</title>
        <authorList>
            <person name="Thawai C."/>
        </authorList>
    </citation>
    <scope>NUCLEOTIDE SEQUENCE [LARGE SCALE GENOMIC DNA]</scope>
    <source>
        <strain evidence="8 9">PLK6-54</strain>
    </source>
</reference>
<dbReference type="CDD" id="cd06173">
    <property type="entry name" value="MFS_MefA_like"/>
    <property type="match status" value="1"/>
</dbReference>
<evidence type="ECO:0000256" key="5">
    <source>
        <dbReference type="ARBA" id="ARBA00023136"/>
    </source>
</evidence>
<feature type="transmembrane region" description="Helical" evidence="7">
    <location>
        <begin position="281"/>
        <end position="300"/>
    </location>
</feature>
<dbReference type="Gene3D" id="1.20.1250.20">
    <property type="entry name" value="MFS general substrate transporter like domains"/>
    <property type="match status" value="1"/>
</dbReference>
<sequence>MTVRRVLGDRVAATYLGGVLVSGFGDSAMLLVAGVWVKTLTGSSSLAAVVTFCVWAPVLAGPVLGAVADRVRRKPLLVWVNMALAALLPLLLAVRAGRDVWLLFAVFVLIGVAGVLTDAAEAGLVVAAVPPALRGDFNGLRMTVNEAMKLLAPLAGAGLFVRFGGAAVAVLDALTFVLAAATFASIRVRERPSAPPESGWREQTAEGIRHLRRHSLLRRLVAAGALAMLLSGISSAAIFQMNDVGLHRPPAFVAVLYAVQGSGSIVAGVVAGAVMRRLPEGAFAAAGLLLFTSGAALRAVSELPVVLVGTLAIGVGLPWVIVAAFTAVQQYTRPAMVGRVSAAAGTVVFAPTALAAALGAGLVAVADYRLQLIAVGVAGPPAAWFLLLRRGAAVRSGGLGEGPGVEAADTGGESDGGSGVGAGTGRAQREGLPEVPPVPVADHEMDPGDPGAQR</sequence>
<evidence type="ECO:0000256" key="1">
    <source>
        <dbReference type="ARBA" id="ARBA00004651"/>
    </source>
</evidence>
<keyword evidence="3 7" id="KW-0812">Transmembrane</keyword>
<feature type="compositionally biased region" description="Gly residues" evidence="6">
    <location>
        <begin position="413"/>
        <end position="424"/>
    </location>
</feature>
<keyword evidence="2" id="KW-1003">Cell membrane</keyword>
<feature type="transmembrane region" description="Helical" evidence="7">
    <location>
        <begin position="76"/>
        <end position="94"/>
    </location>
</feature>
<organism evidence="8 9">
    <name type="scientific">Actinacidiphila acidipaludis</name>
    <dbReference type="NCBI Taxonomy" id="2873382"/>
    <lineage>
        <taxon>Bacteria</taxon>
        <taxon>Bacillati</taxon>
        <taxon>Actinomycetota</taxon>
        <taxon>Actinomycetes</taxon>
        <taxon>Kitasatosporales</taxon>
        <taxon>Streptomycetaceae</taxon>
        <taxon>Actinacidiphila</taxon>
    </lineage>
</organism>
<keyword evidence="4 7" id="KW-1133">Transmembrane helix</keyword>
<evidence type="ECO:0000256" key="6">
    <source>
        <dbReference type="SAM" id="MobiDB-lite"/>
    </source>
</evidence>